<accession>A0AA39UDK3</accession>
<feature type="domain" description="DUF6532" evidence="2">
    <location>
        <begin position="218"/>
        <end position="434"/>
    </location>
</feature>
<evidence type="ECO:0000313" key="4">
    <source>
        <dbReference type="Proteomes" id="UP001175228"/>
    </source>
</evidence>
<dbReference type="EMBL" id="JAUEPU010000066">
    <property type="protein sequence ID" value="KAK0482818.1"/>
    <property type="molecule type" value="Genomic_DNA"/>
</dbReference>
<feature type="compositionally biased region" description="Acidic residues" evidence="1">
    <location>
        <begin position="168"/>
        <end position="179"/>
    </location>
</feature>
<reference evidence="3" key="1">
    <citation type="submission" date="2023-06" db="EMBL/GenBank/DDBJ databases">
        <authorList>
            <consortium name="Lawrence Berkeley National Laboratory"/>
            <person name="Ahrendt S."/>
            <person name="Sahu N."/>
            <person name="Indic B."/>
            <person name="Wong-Bajracharya J."/>
            <person name="Merenyi Z."/>
            <person name="Ke H.-M."/>
            <person name="Monk M."/>
            <person name="Kocsube S."/>
            <person name="Drula E."/>
            <person name="Lipzen A."/>
            <person name="Balint B."/>
            <person name="Henrissat B."/>
            <person name="Andreopoulos B."/>
            <person name="Martin F.M."/>
            <person name="Harder C.B."/>
            <person name="Rigling D."/>
            <person name="Ford K.L."/>
            <person name="Foster G.D."/>
            <person name="Pangilinan J."/>
            <person name="Papanicolaou A."/>
            <person name="Barry K."/>
            <person name="LaButti K."/>
            <person name="Viragh M."/>
            <person name="Koriabine M."/>
            <person name="Yan M."/>
            <person name="Riley R."/>
            <person name="Champramary S."/>
            <person name="Plett K.L."/>
            <person name="Tsai I.J."/>
            <person name="Slot J."/>
            <person name="Sipos G."/>
            <person name="Plett J."/>
            <person name="Nagy L.G."/>
            <person name="Grigoriev I.V."/>
        </authorList>
    </citation>
    <scope>NUCLEOTIDE SEQUENCE</scope>
    <source>
        <strain evidence="3">HWK02</strain>
    </source>
</reference>
<name>A0AA39UDK3_9AGAR</name>
<organism evidence="3 4">
    <name type="scientific">Armillaria luteobubalina</name>
    <dbReference type="NCBI Taxonomy" id="153913"/>
    <lineage>
        <taxon>Eukaryota</taxon>
        <taxon>Fungi</taxon>
        <taxon>Dikarya</taxon>
        <taxon>Basidiomycota</taxon>
        <taxon>Agaricomycotina</taxon>
        <taxon>Agaricomycetes</taxon>
        <taxon>Agaricomycetidae</taxon>
        <taxon>Agaricales</taxon>
        <taxon>Marasmiineae</taxon>
        <taxon>Physalacriaceae</taxon>
        <taxon>Armillaria</taxon>
    </lineage>
</organism>
<feature type="region of interest" description="Disordered" evidence="1">
    <location>
        <begin position="1"/>
        <end position="35"/>
    </location>
</feature>
<keyword evidence="4" id="KW-1185">Reference proteome</keyword>
<evidence type="ECO:0000259" key="2">
    <source>
        <dbReference type="Pfam" id="PF20149"/>
    </source>
</evidence>
<protein>
    <recommendedName>
        <fullName evidence="2">DUF6532 domain-containing protein</fullName>
    </recommendedName>
</protein>
<sequence length="443" mass="50003">MPPTSQLDAKLEPRPFPPNTEFTSTPSSFPPADTQTRRPFWVDLSLAGFNAYYHFPDLSTSSNEHNQLNSEMDDQSMADTIRNVQVAPSRQDGLGASLPRLPSQQAVDPKFSSNGSDSESGGKDDTVSSISSKAGNVTSGPVHIPLPTRKRHKLTKMHTQHSESSSANEEDSANEDDNSVGDCNKENLKPTVTHRNLKKRSCTIKDIPDTLQQDVLKRAYNEYKRMLTLVNGFPIDNAEHQEVTDMMVDAWDAALTGLVDEVTRGSIDDPLSAELNLIWDHGSQFHGQLKDIIRPLLVDIYGFQDIKKLQNPNKEHIEVAKAANRDLINALKSPDDPMRFIYENPLDHTAKGRIFQNEIFQVTINMNWFGQRERVRSSWFAKEKKIPLPTIALVAAAVNCAIDKWSTGTHKTCLFQAEMYKTNYKNLYLDSLNRWQFFLKKQE</sequence>
<dbReference type="Pfam" id="PF20149">
    <property type="entry name" value="DUF6532"/>
    <property type="match status" value="1"/>
</dbReference>
<dbReference type="InterPro" id="IPR045341">
    <property type="entry name" value="DUF6532"/>
</dbReference>
<proteinExistence type="predicted"/>
<gene>
    <name evidence="3" type="ORF">EDD18DRAFT_1362560</name>
</gene>
<feature type="compositionally biased region" description="Basic residues" evidence="1">
    <location>
        <begin position="148"/>
        <end position="159"/>
    </location>
</feature>
<evidence type="ECO:0000256" key="1">
    <source>
        <dbReference type="SAM" id="MobiDB-lite"/>
    </source>
</evidence>
<dbReference type="AlphaFoldDB" id="A0AA39UDK3"/>
<feature type="region of interest" description="Disordered" evidence="1">
    <location>
        <begin position="91"/>
        <end position="192"/>
    </location>
</feature>
<comment type="caution">
    <text evidence="3">The sequence shown here is derived from an EMBL/GenBank/DDBJ whole genome shotgun (WGS) entry which is preliminary data.</text>
</comment>
<feature type="compositionally biased region" description="Polar residues" evidence="1">
    <location>
        <begin position="127"/>
        <end position="139"/>
    </location>
</feature>
<feature type="compositionally biased region" description="Polar residues" evidence="1">
    <location>
        <begin position="102"/>
        <end position="119"/>
    </location>
</feature>
<dbReference type="Proteomes" id="UP001175228">
    <property type="component" value="Unassembled WGS sequence"/>
</dbReference>
<evidence type="ECO:0000313" key="3">
    <source>
        <dbReference type="EMBL" id="KAK0482818.1"/>
    </source>
</evidence>